<evidence type="ECO:0000313" key="2">
    <source>
        <dbReference type="Proteomes" id="UP000023152"/>
    </source>
</evidence>
<accession>X6PAI4</accession>
<dbReference type="OMA" id="CGREVWA"/>
<reference evidence="1 2" key="1">
    <citation type="journal article" date="2013" name="Curr. Biol.">
        <title>The Genome of the Foraminiferan Reticulomyxa filosa.</title>
        <authorList>
            <person name="Glockner G."/>
            <person name="Hulsmann N."/>
            <person name="Schleicher M."/>
            <person name="Noegel A.A."/>
            <person name="Eichinger L."/>
            <person name="Gallinger C."/>
            <person name="Pawlowski J."/>
            <person name="Sierra R."/>
            <person name="Euteneuer U."/>
            <person name="Pillet L."/>
            <person name="Moustafa A."/>
            <person name="Platzer M."/>
            <person name="Groth M."/>
            <person name="Szafranski K."/>
            <person name="Schliwa M."/>
        </authorList>
    </citation>
    <scope>NUCLEOTIDE SEQUENCE [LARGE SCALE GENOMIC DNA]</scope>
</reference>
<protein>
    <submittedName>
        <fullName evidence="1">Uncharacterized protein</fullName>
    </submittedName>
</protein>
<dbReference type="EMBL" id="ASPP01001517">
    <property type="protein sequence ID" value="ETO35545.1"/>
    <property type="molecule type" value="Genomic_DNA"/>
</dbReference>
<keyword evidence="2" id="KW-1185">Reference proteome</keyword>
<dbReference type="Proteomes" id="UP000023152">
    <property type="component" value="Unassembled WGS sequence"/>
</dbReference>
<name>X6PAI4_RETFI</name>
<dbReference type="AlphaFoldDB" id="X6PAI4"/>
<proteinExistence type="predicted"/>
<gene>
    <name evidence="1" type="ORF">RFI_01517</name>
</gene>
<organism evidence="1 2">
    <name type="scientific">Reticulomyxa filosa</name>
    <dbReference type="NCBI Taxonomy" id="46433"/>
    <lineage>
        <taxon>Eukaryota</taxon>
        <taxon>Sar</taxon>
        <taxon>Rhizaria</taxon>
        <taxon>Retaria</taxon>
        <taxon>Foraminifera</taxon>
        <taxon>Monothalamids</taxon>
        <taxon>Reticulomyxidae</taxon>
        <taxon>Reticulomyxa</taxon>
    </lineage>
</organism>
<sequence>MGAVETVVDAITDNKIYYNCPKCGREVWAHGSYVGNIVLEKLPLKKLGSINKASEIGVSLNTFLENYYDNSGTIVTINGQKFSNVIPKSLLSKARGYKSVNTNWGYGNNAINICLKMHGYSKQLSASEYEYNELPRCGWSYENFYNKNI</sequence>
<dbReference type="OrthoDB" id="10594234at2759"/>
<evidence type="ECO:0000313" key="1">
    <source>
        <dbReference type="EMBL" id="ETO35545.1"/>
    </source>
</evidence>
<comment type="caution">
    <text evidence="1">The sequence shown here is derived from an EMBL/GenBank/DDBJ whole genome shotgun (WGS) entry which is preliminary data.</text>
</comment>